<dbReference type="SUPFAM" id="SSF53474">
    <property type="entry name" value="alpha/beta-Hydrolases"/>
    <property type="match status" value="1"/>
</dbReference>
<sequence>MEVSTLDQHRGRTAQNGHGQNPAVPAARGRSVSIAWSENPDGRLKAGGKSLEYACYGPPPGPDAPTLVLLHEGLGSAALWRDFPVRLAAETGLGVFVWSRAGYGNSEAVTLPRPPDYMTREAVETLGPVMDAAGLRDVILLGHSDGATIAAIYAGSVSDMRVRGLILMAPHFFTEPQGLEAIRGAGEAFRTGDLRARLARWHSDAEMAFNGWHDAWTDPGFATWNVADCIDHWRVPVLAIQGGQDPYGSRAQIDEIETRIYSPLETLIPANCGHAPHLEAPDAVLAAVRDFTDRLIRLEKADVAPA</sequence>
<dbReference type="InterPro" id="IPR000073">
    <property type="entry name" value="AB_hydrolase_1"/>
</dbReference>
<evidence type="ECO:0000313" key="4">
    <source>
        <dbReference type="Proteomes" id="UP000503308"/>
    </source>
</evidence>
<feature type="domain" description="AB hydrolase-1" evidence="2">
    <location>
        <begin position="67"/>
        <end position="287"/>
    </location>
</feature>
<keyword evidence="3" id="KW-0378">Hydrolase</keyword>
<dbReference type="Pfam" id="PF12697">
    <property type="entry name" value="Abhydrolase_6"/>
    <property type="match status" value="1"/>
</dbReference>
<dbReference type="Proteomes" id="UP000503308">
    <property type="component" value="Chromosome"/>
</dbReference>
<dbReference type="EMBL" id="CP048788">
    <property type="protein sequence ID" value="QJF52679.1"/>
    <property type="molecule type" value="Genomic_DNA"/>
</dbReference>
<dbReference type="Gene3D" id="3.40.50.1820">
    <property type="entry name" value="alpha/beta hydrolase"/>
    <property type="match status" value="1"/>
</dbReference>
<feature type="region of interest" description="Disordered" evidence="1">
    <location>
        <begin position="1"/>
        <end position="30"/>
    </location>
</feature>
<accession>A0A858SUP1</accession>
<evidence type="ECO:0000259" key="2">
    <source>
        <dbReference type="Pfam" id="PF12697"/>
    </source>
</evidence>
<dbReference type="InterPro" id="IPR029058">
    <property type="entry name" value="AB_hydrolase_fold"/>
</dbReference>
<dbReference type="AlphaFoldDB" id="A0A858SUP1"/>
<gene>
    <name evidence="3" type="ORF">G3256_16620</name>
</gene>
<reference evidence="3 4" key="1">
    <citation type="submission" date="2020-02" db="EMBL/GenBank/DDBJ databases">
        <title>Genome sequence of Roseobacter ponti.</title>
        <authorList>
            <person name="Hollensteiner J."/>
            <person name="Schneider D."/>
            <person name="Poehlein A."/>
            <person name="Daniel R."/>
        </authorList>
    </citation>
    <scope>NUCLEOTIDE SEQUENCE [LARGE SCALE GENOMIC DNA]</scope>
    <source>
        <strain evidence="3 4">DSM 106830</strain>
    </source>
</reference>
<name>A0A858SUP1_9RHOB</name>
<organism evidence="3 4">
    <name type="scientific">Roseobacter ponti</name>
    <dbReference type="NCBI Taxonomy" id="1891787"/>
    <lineage>
        <taxon>Bacteria</taxon>
        <taxon>Pseudomonadati</taxon>
        <taxon>Pseudomonadota</taxon>
        <taxon>Alphaproteobacteria</taxon>
        <taxon>Rhodobacterales</taxon>
        <taxon>Roseobacteraceae</taxon>
        <taxon>Roseobacter</taxon>
    </lineage>
</organism>
<dbReference type="GO" id="GO:0016787">
    <property type="term" value="F:hydrolase activity"/>
    <property type="evidence" value="ECO:0007669"/>
    <property type="project" value="UniProtKB-KW"/>
</dbReference>
<protein>
    <submittedName>
        <fullName evidence="3">Alpha/beta hydrolase</fullName>
    </submittedName>
</protein>
<keyword evidence="4" id="KW-1185">Reference proteome</keyword>
<evidence type="ECO:0000313" key="3">
    <source>
        <dbReference type="EMBL" id="QJF52679.1"/>
    </source>
</evidence>
<evidence type="ECO:0000256" key="1">
    <source>
        <dbReference type="SAM" id="MobiDB-lite"/>
    </source>
</evidence>
<dbReference type="PANTHER" id="PTHR43689:SF8">
    <property type="entry name" value="ALPHA_BETA-HYDROLASES SUPERFAMILY PROTEIN"/>
    <property type="match status" value="1"/>
</dbReference>
<dbReference type="KEGG" id="rpon:G3256_16620"/>
<dbReference type="PANTHER" id="PTHR43689">
    <property type="entry name" value="HYDROLASE"/>
    <property type="match status" value="1"/>
</dbReference>
<proteinExistence type="predicted"/>